<dbReference type="SUPFAM" id="SSF110004">
    <property type="entry name" value="Glycolipid transfer protein, GLTP"/>
    <property type="match status" value="1"/>
</dbReference>
<sequence>MGNMAQEEESVKATPLAAMAEAFEELSKLVKTCPSYHLRLITFCDACSLVSVLFGCLGIAFKFAELEYVSKVLGLRLLNDTWMMNNVVLLPLHQLERSFNSEIRDLLEASKTYDTLEDIIDRDIENNTVRSAGSHSRNLRRVRQGLDLIRALFEQFLLSDDFSLREAASAAYSQVCAPYHTWAVRTAVSAGMYALPVREQLLVRLNENGQSAEKQMRRYINASLPVIAYIDELYMARNISLDW</sequence>
<dbReference type="Proteomes" id="UP000288805">
    <property type="component" value="Unassembled WGS sequence"/>
</dbReference>
<gene>
    <name evidence="5" type="primary">VvCHDp001325_1</name>
    <name evidence="5" type="ORF">CK203_034979</name>
</gene>
<dbReference type="InterPro" id="IPR036497">
    <property type="entry name" value="GLTP_sf"/>
</dbReference>
<evidence type="ECO:0000313" key="5">
    <source>
        <dbReference type="EMBL" id="RVW65022.1"/>
    </source>
</evidence>
<dbReference type="GO" id="GO:0005737">
    <property type="term" value="C:cytoplasm"/>
    <property type="evidence" value="ECO:0007669"/>
    <property type="project" value="InterPro"/>
</dbReference>
<dbReference type="GO" id="GO:0120016">
    <property type="term" value="F:sphingolipid transfer activity"/>
    <property type="evidence" value="ECO:0007669"/>
    <property type="project" value="UniProtKB-ARBA"/>
</dbReference>
<evidence type="ECO:0000256" key="1">
    <source>
        <dbReference type="ARBA" id="ARBA00007148"/>
    </source>
</evidence>
<dbReference type="Gene3D" id="1.10.3520.10">
    <property type="entry name" value="Glycolipid transfer protein"/>
    <property type="match status" value="1"/>
</dbReference>
<evidence type="ECO:0000256" key="2">
    <source>
        <dbReference type="ARBA" id="ARBA00022448"/>
    </source>
</evidence>
<reference evidence="5 6" key="1">
    <citation type="journal article" date="2018" name="PLoS Genet.">
        <title>Population sequencing reveals clonal diversity and ancestral inbreeding in the grapevine cultivar Chardonnay.</title>
        <authorList>
            <person name="Roach M.J."/>
            <person name="Johnson D.L."/>
            <person name="Bohlmann J."/>
            <person name="van Vuuren H.J."/>
            <person name="Jones S.J."/>
            <person name="Pretorius I.S."/>
            <person name="Schmidt S.A."/>
            <person name="Borneman A.R."/>
        </authorList>
    </citation>
    <scope>NUCLEOTIDE SEQUENCE [LARGE SCALE GENOMIC DNA]</scope>
    <source>
        <strain evidence="6">cv. Chardonnay</strain>
        <tissue evidence="5">Leaf</tissue>
    </source>
</reference>
<comment type="caution">
    <text evidence="5">The sequence shown here is derived from an EMBL/GenBank/DDBJ whole genome shotgun (WGS) entry which is preliminary data.</text>
</comment>
<keyword evidence="2" id="KW-0813">Transport</keyword>
<evidence type="ECO:0000259" key="4">
    <source>
        <dbReference type="Pfam" id="PF08718"/>
    </source>
</evidence>
<protein>
    <submittedName>
        <fullName evidence="5">ACD11-like protein</fullName>
    </submittedName>
</protein>
<dbReference type="GO" id="GO:0120014">
    <property type="term" value="F:phospholipid transfer activity"/>
    <property type="evidence" value="ECO:0007669"/>
    <property type="project" value="UniProtKB-ARBA"/>
</dbReference>
<comment type="similarity">
    <text evidence="1">Belongs to the GLTP family.</text>
</comment>
<evidence type="ECO:0000313" key="6">
    <source>
        <dbReference type="Proteomes" id="UP000288805"/>
    </source>
</evidence>
<feature type="domain" description="Glycolipid transfer protein" evidence="4">
    <location>
        <begin position="41"/>
        <end position="206"/>
    </location>
</feature>
<evidence type="ECO:0000256" key="3">
    <source>
        <dbReference type="ARBA" id="ARBA00023055"/>
    </source>
</evidence>
<dbReference type="PANTHER" id="PTHR10219">
    <property type="entry name" value="GLYCOLIPID TRANSFER PROTEIN-RELATED"/>
    <property type="match status" value="1"/>
</dbReference>
<accession>A0A438FYJ0</accession>
<dbReference type="PANTHER" id="PTHR10219:SF28">
    <property type="entry name" value="ACD11 HOMOLOG PROTEIN"/>
    <property type="match status" value="1"/>
</dbReference>
<dbReference type="InterPro" id="IPR014830">
    <property type="entry name" value="Glycolipid_transfer_prot_dom"/>
</dbReference>
<keyword evidence="3" id="KW-0445">Lipid transport</keyword>
<name>A0A438FYJ0_VITVI</name>
<dbReference type="EMBL" id="QGNW01000693">
    <property type="protein sequence ID" value="RVW65022.1"/>
    <property type="molecule type" value="Genomic_DNA"/>
</dbReference>
<dbReference type="Pfam" id="PF08718">
    <property type="entry name" value="GLTP"/>
    <property type="match status" value="1"/>
</dbReference>
<dbReference type="AlphaFoldDB" id="A0A438FYJ0"/>
<proteinExistence type="inferred from homology"/>
<dbReference type="FunFam" id="1.10.3520.10:FF:000005">
    <property type="entry name" value="Accelerated cell death 11"/>
    <property type="match status" value="1"/>
</dbReference>
<organism evidence="5 6">
    <name type="scientific">Vitis vinifera</name>
    <name type="common">Grape</name>
    <dbReference type="NCBI Taxonomy" id="29760"/>
    <lineage>
        <taxon>Eukaryota</taxon>
        <taxon>Viridiplantae</taxon>
        <taxon>Streptophyta</taxon>
        <taxon>Embryophyta</taxon>
        <taxon>Tracheophyta</taxon>
        <taxon>Spermatophyta</taxon>
        <taxon>Magnoliopsida</taxon>
        <taxon>eudicotyledons</taxon>
        <taxon>Gunneridae</taxon>
        <taxon>Pentapetalae</taxon>
        <taxon>rosids</taxon>
        <taxon>Vitales</taxon>
        <taxon>Vitaceae</taxon>
        <taxon>Viteae</taxon>
        <taxon>Vitis</taxon>
    </lineage>
</organism>